<comment type="caution">
    <text evidence="5">The sequence shown here is derived from an EMBL/GenBank/DDBJ whole genome shotgun (WGS) entry which is preliminary data.</text>
</comment>
<evidence type="ECO:0000256" key="1">
    <source>
        <dbReference type="ARBA" id="ARBA00022980"/>
    </source>
</evidence>
<evidence type="ECO:0000256" key="2">
    <source>
        <dbReference type="ARBA" id="ARBA00023274"/>
    </source>
</evidence>
<dbReference type="AlphaFoldDB" id="A0A7J7M786"/>
<protein>
    <recommendedName>
        <fullName evidence="4">Large ribosomal subunit protein uL15/eL18 domain-containing protein</fullName>
    </recommendedName>
</protein>
<dbReference type="InterPro" id="IPR021131">
    <property type="entry name" value="Ribosomal_uL15/eL18"/>
</dbReference>
<dbReference type="Gene3D" id="3.100.10.10">
    <property type="match status" value="1"/>
</dbReference>
<feature type="chain" id="PRO_5029782293" description="Large ribosomal subunit protein uL15/eL18 domain-containing protein" evidence="3">
    <location>
        <begin position="29"/>
        <end position="159"/>
    </location>
</feature>
<evidence type="ECO:0000313" key="5">
    <source>
        <dbReference type="EMBL" id="KAF6150726.1"/>
    </source>
</evidence>
<keyword evidence="1" id="KW-0689">Ribosomal protein</keyword>
<sequence length="159" mass="16970">MIFSSSSSSSNVELVLFIILALNTKGSSKVNTSLFNLFGESMKACQSSLEGKIVVIVIIGAVTDDTKVDEVPLIKVVDLRLIETASTRIEKVKGKCLKFDHLLLRTRMELCPDPDLGLGVSERNPELPASVVVVLDAAAPVPDAAAVSVASNQNDEDKT</sequence>
<dbReference type="Pfam" id="PF17135">
    <property type="entry name" value="Ribosomal_L18"/>
    <property type="match status" value="1"/>
</dbReference>
<keyword evidence="2" id="KW-0687">Ribonucleoprotein</keyword>
<evidence type="ECO:0000256" key="3">
    <source>
        <dbReference type="SAM" id="SignalP"/>
    </source>
</evidence>
<dbReference type="InterPro" id="IPR000039">
    <property type="entry name" value="Ribosomal_eL18"/>
</dbReference>
<feature type="signal peptide" evidence="3">
    <location>
        <begin position="1"/>
        <end position="28"/>
    </location>
</feature>
<keyword evidence="3" id="KW-0732">Signal</keyword>
<dbReference type="Proteomes" id="UP000541444">
    <property type="component" value="Unassembled WGS sequence"/>
</dbReference>
<reference evidence="5 6" key="1">
    <citation type="journal article" date="2020" name="IScience">
        <title>Genome Sequencing of the Endangered Kingdonia uniflora (Circaeasteraceae, Ranunculales) Reveals Potential Mechanisms of Evolutionary Specialization.</title>
        <authorList>
            <person name="Sun Y."/>
            <person name="Deng T."/>
            <person name="Zhang A."/>
            <person name="Moore M.J."/>
            <person name="Landis J.B."/>
            <person name="Lin N."/>
            <person name="Zhang H."/>
            <person name="Zhang X."/>
            <person name="Huang J."/>
            <person name="Zhang X."/>
            <person name="Sun H."/>
            <person name="Wang H."/>
        </authorList>
    </citation>
    <scope>NUCLEOTIDE SEQUENCE [LARGE SCALE GENOMIC DNA]</scope>
    <source>
        <strain evidence="5">TB1705</strain>
        <tissue evidence="5">Leaf</tissue>
    </source>
</reference>
<gene>
    <name evidence="5" type="ORF">GIB67_020809</name>
</gene>
<dbReference type="PANTHER" id="PTHR10934:SF2">
    <property type="entry name" value="LARGE RIBOSOMAL SUBUNIT PROTEIN EL18"/>
    <property type="match status" value="1"/>
</dbReference>
<dbReference type="GO" id="GO:0006412">
    <property type="term" value="P:translation"/>
    <property type="evidence" value="ECO:0007669"/>
    <property type="project" value="InterPro"/>
</dbReference>
<dbReference type="GO" id="GO:0022625">
    <property type="term" value="C:cytosolic large ribosomal subunit"/>
    <property type="evidence" value="ECO:0007669"/>
    <property type="project" value="TreeGrafter"/>
</dbReference>
<feature type="domain" description="Large ribosomal subunit protein uL15/eL18" evidence="4">
    <location>
        <begin position="42"/>
        <end position="106"/>
    </location>
</feature>
<proteinExistence type="predicted"/>
<dbReference type="GO" id="GO:0003735">
    <property type="term" value="F:structural constituent of ribosome"/>
    <property type="evidence" value="ECO:0007669"/>
    <property type="project" value="InterPro"/>
</dbReference>
<accession>A0A7J7M786</accession>
<evidence type="ECO:0000259" key="4">
    <source>
        <dbReference type="Pfam" id="PF17135"/>
    </source>
</evidence>
<dbReference type="EMBL" id="JACGCM010001726">
    <property type="protein sequence ID" value="KAF6150726.1"/>
    <property type="molecule type" value="Genomic_DNA"/>
</dbReference>
<dbReference type="OrthoDB" id="6353017at2759"/>
<dbReference type="PANTHER" id="PTHR10934">
    <property type="entry name" value="60S RIBOSOMAL PROTEIN L18"/>
    <property type="match status" value="1"/>
</dbReference>
<keyword evidence="6" id="KW-1185">Reference proteome</keyword>
<evidence type="ECO:0000313" key="6">
    <source>
        <dbReference type="Proteomes" id="UP000541444"/>
    </source>
</evidence>
<dbReference type="GO" id="GO:0003723">
    <property type="term" value="F:RNA binding"/>
    <property type="evidence" value="ECO:0007669"/>
    <property type="project" value="TreeGrafter"/>
</dbReference>
<name>A0A7J7M786_9MAGN</name>
<organism evidence="5 6">
    <name type="scientific">Kingdonia uniflora</name>
    <dbReference type="NCBI Taxonomy" id="39325"/>
    <lineage>
        <taxon>Eukaryota</taxon>
        <taxon>Viridiplantae</taxon>
        <taxon>Streptophyta</taxon>
        <taxon>Embryophyta</taxon>
        <taxon>Tracheophyta</taxon>
        <taxon>Spermatophyta</taxon>
        <taxon>Magnoliopsida</taxon>
        <taxon>Ranunculales</taxon>
        <taxon>Circaeasteraceae</taxon>
        <taxon>Kingdonia</taxon>
    </lineage>
</organism>